<reference evidence="2" key="1">
    <citation type="journal article" date="2023" name="G3 (Bethesda)">
        <title>A reference genome for the long-term kleptoplast-retaining sea slug Elysia crispata morphotype clarki.</title>
        <authorList>
            <person name="Eastman K.E."/>
            <person name="Pendleton A.L."/>
            <person name="Shaikh M.A."/>
            <person name="Suttiyut T."/>
            <person name="Ogas R."/>
            <person name="Tomko P."/>
            <person name="Gavelis G."/>
            <person name="Widhalm J.R."/>
            <person name="Wisecaver J.H."/>
        </authorList>
    </citation>
    <scope>NUCLEOTIDE SEQUENCE</scope>
    <source>
        <strain evidence="2">ECLA1</strain>
    </source>
</reference>
<comment type="caution">
    <text evidence="2">The sequence shown here is derived from an EMBL/GenBank/DDBJ whole genome shotgun (WGS) entry which is preliminary data.</text>
</comment>
<dbReference type="EMBL" id="JAWDGP010005687">
    <property type="protein sequence ID" value="KAK3753887.1"/>
    <property type="molecule type" value="Genomic_DNA"/>
</dbReference>
<evidence type="ECO:0000256" key="1">
    <source>
        <dbReference type="SAM" id="MobiDB-lite"/>
    </source>
</evidence>
<sequence>MGKPAARQWVLELQRAKCQDSDSIQHRLTPSSSGPHSLEGFEAKHTDFSSWPSDRPKGKTADRLTLNKLSLLTARNWSVSVEEADAREELSRATTGEDYLAIAMAISTA</sequence>
<protein>
    <submittedName>
        <fullName evidence="2">Uncharacterized protein</fullName>
    </submittedName>
</protein>
<evidence type="ECO:0000313" key="2">
    <source>
        <dbReference type="EMBL" id="KAK3753887.1"/>
    </source>
</evidence>
<name>A0AAE0YQ28_9GAST</name>
<gene>
    <name evidence="2" type="ORF">RRG08_006273</name>
</gene>
<evidence type="ECO:0000313" key="3">
    <source>
        <dbReference type="Proteomes" id="UP001283361"/>
    </source>
</evidence>
<feature type="region of interest" description="Disordered" evidence="1">
    <location>
        <begin position="21"/>
        <end position="60"/>
    </location>
</feature>
<feature type="compositionally biased region" description="Polar residues" evidence="1">
    <location>
        <begin position="26"/>
        <end position="35"/>
    </location>
</feature>
<accession>A0AAE0YQ28</accession>
<keyword evidence="3" id="KW-1185">Reference proteome</keyword>
<proteinExistence type="predicted"/>
<dbReference type="Proteomes" id="UP001283361">
    <property type="component" value="Unassembled WGS sequence"/>
</dbReference>
<organism evidence="2 3">
    <name type="scientific">Elysia crispata</name>
    <name type="common">lettuce slug</name>
    <dbReference type="NCBI Taxonomy" id="231223"/>
    <lineage>
        <taxon>Eukaryota</taxon>
        <taxon>Metazoa</taxon>
        <taxon>Spiralia</taxon>
        <taxon>Lophotrochozoa</taxon>
        <taxon>Mollusca</taxon>
        <taxon>Gastropoda</taxon>
        <taxon>Heterobranchia</taxon>
        <taxon>Euthyneura</taxon>
        <taxon>Panpulmonata</taxon>
        <taxon>Sacoglossa</taxon>
        <taxon>Placobranchoidea</taxon>
        <taxon>Plakobranchidae</taxon>
        <taxon>Elysia</taxon>
    </lineage>
</organism>
<dbReference type="AlphaFoldDB" id="A0AAE0YQ28"/>